<keyword evidence="3" id="KW-1185">Reference proteome</keyword>
<gene>
    <name evidence="2" type="ORF">AAFF_G00140940</name>
</gene>
<accession>A0AAD7TCE3</accession>
<reference evidence="2" key="1">
    <citation type="journal article" date="2023" name="Science">
        <title>Genome structures resolve the early diversification of teleost fishes.</title>
        <authorList>
            <person name="Parey E."/>
            <person name="Louis A."/>
            <person name="Montfort J."/>
            <person name="Bouchez O."/>
            <person name="Roques C."/>
            <person name="Iampietro C."/>
            <person name="Lluch J."/>
            <person name="Castinel A."/>
            <person name="Donnadieu C."/>
            <person name="Desvignes T."/>
            <person name="Floi Bucao C."/>
            <person name="Jouanno E."/>
            <person name="Wen M."/>
            <person name="Mejri S."/>
            <person name="Dirks R."/>
            <person name="Jansen H."/>
            <person name="Henkel C."/>
            <person name="Chen W.J."/>
            <person name="Zahm M."/>
            <person name="Cabau C."/>
            <person name="Klopp C."/>
            <person name="Thompson A.W."/>
            <person name="Robinson-Rechavi M."/>
            <person name="Braasch I."/>
            <person name="Lecointre G."/>
            <person name="Bobe J."/>
            <person name="Postlethwait J.H."/>
            <person name="Berthelot C."/>
            <person name="Roest Crollius H."/>
            <person name="Guiguen Y."/>
        </authorList>
    </citation>
    <scope>NUCLEOTIDE SEQUENCE</scope>
    <source>
        <strain evidence="2">NC1722</strain>
    </source>
</reference>
<feature type="compositionally biased region" description="Basic and acidic residues" evidence="1">
    <location>
        <begin position="51"/>
        <end position="70"/>
    </location>
</feature>
<feature type="region of interest" description="Disordered" evidence="1">
    <location>
        <begin position="1"/>
        <end position="96"/>
    </location>
</feature>
<evidence type="ECO:0000313" key="3">
    <source>
        <dbReference type="Proteomes" id="UP001221898"/>
    </source>
</evidence>
<organism evidence="2 3">
    <name type="scientific">Aldrovandia affinis</name>
    <dbReference type="NCBI Taxonomy" id="143900"/>
    <lineage>
        <taxon>Eukaryota</taxon>
        <taxon>Metazoa</taxon>
        <taxon>Chordata</taxon>
        <taxon>Craniata</taxon>
        <taxon>Vertebrata</taxon>
        <taxon>Euteleostomi</taxon>
        <taxon>Actinopterygii</taxon>
        <taxon>Neopterygii</taxon>
        <taxon>Teleostei</taxon>
        <taxon>Notacanthiformes</taxon>
        <taxon>Halosauridae</taxon>
        <taxon>Aldrovandia</taxon>
    </lineage>
</organism>
<name>A0AAD7TCE3_9TELE</name>
<proteinExistence type="predicted"/>
<protein>
    <submittedName>
        <fullName evidence="2">Uncharacterized protein</fullName>
    </submittedName>
</protein>
<dbReference type="AlphaFoldDB" id="A0AAD7TCE3"/>
<sequence>MTRNHTFDCLWQGSDTAPPPLHSASGRPALPSLCPGAERAPQTCAPHRLHREVQRYSKRARTEPGPERKGPQMGGVSTPCGEGGRSMEKRTDSDDF</sequence>
<evidence type="ECO:0000313" key="2">
    <source>
        <dbReference type="EMBL" id="KAJ8418385.1"/>
    </source>
</evidence>
<feature type="compositionally biased region" description="Basic and acidic residues" evidence="1">
    <location>
        <begin position="85"/>
        <end position="96"/>
    </location>
</feature>
<evidence type="ECO:0000256" key="1">
    <source>
        <dbReference type="SAM" id="MobiDB-lite"/>
    </source>
</evidence>
<dbReference type="EMBL" id="JAINUG010000002">
    <property type="protein sequence ID" value="KAJ8418385.1"/>
    <property type="molecule type" value="Genomic_DNA"/>
</dbReference>
<comment type="caution">
    <text evidence="2">The sequence shown here is derived from an EMBL/GenBank/DDBJ whole genome shotgun (WGS) entry which is preliminary data.</text>
</comment>
<dbReference type="Proteomes" id="UP001221898">
    <property type="component" value="Unassembled WGS sequence"/>
</dbReference>